<dbReference type="InterPro" id="IPR011008">
    <property type="entry name" value="Dimeric_a/b-barrel"/>
</dbReference>
<dbReference type="Gene3D" id="3.30.70.100">
    <property type="match status" value="1"/>
</dbReference>
<dbReference type="PIRSF" id="PIRSF007028">
    <property type="entry name" value="UCP007028"/>
    <property type="match status" value="1"/>
</dbReference>
<name>A0A261VQU9_9BORD</name>
<gene>
    <name evidence="1" type="ORF">CAL24_14965</name>
</gene>
<dbReference type="AlphaFoldDB" id="A0A261VQU9"/>
<sequence length="119" mass="13105">MEQYVDGFLLAVPKDKLDAYKAMATLAGQVWKEHGALDYRECVGDDLNMDAGCASFTAAAGARDDEVVIFAWILYPSKADRDRINAAVMADQRLHEGAVEGVFEMRRMAWGGFRTLVAA</sequence>
<dbReference type="InterPro" id="IPR009874">
    <property type="entry name" value="DUF1428"/>
</dbReference>
<protein>
    <submittedName>
        <fullName evidence="1">RNA signal recognition particle</fullName>
    </submittedName>
</protein>
<dbReference type="SUPFAM" id="SSF54909">
    <property type="entry name" value="Dimeric alpha+beta barrel"/>
    <property type="match status" value="1"/>
</dbReference>
<dbReference type="EMBL" id="NEVT01000006">
    <property type="protein sequence ID" value="OZI76429.1"/>
    <property type="molecule type" value="Genomic_DNA"/>
</dbReference>
<reference evidence="2" key="1">
    <citation type="submission" date="2017-05" db="EMBL/GenBank/DDBJ databases">
        <title>Complete and WGS of Bordetella genogroups.</title>
        <authorList>
            <person name="Spilker T."/>
            <person name="Lipuma J."/>
        </authorList>
    </citation>
    <scope>NUCLEOTIDE SEQUENCE [LARGE SCALE GENOMIC DNA]</scope>
    <source>
        <strain evidence="2">AU8256</strain>
    </source>
</reference>
<dbReference type="RefSeq" id="WP_028354055.1">
    <property type="nucleotide sequence ID" value="NZ_NEVT01000006.1"/>
</dbReference>
<evidence type="ECO:0000313" key="1">
    <source>
        <dbReference type="EMBL" id="OZI76429.1"/>
    </source>
</evidence>
<organism evidence="1 2">
    <name type="scientific">Bordetella genomosp. 2</name>
    <dbReference type="NCBI Taxonomy" id="1983456"/>
    <lineage>
        <taxon>Bacteria</taxon>
        <taxon>Pseudomonadati</taxon>
        <taxon>Pseudomonadota</taxon>
        <taxon>Betaproteobacteria</taxon>
        <taxon>Burkholderiales</taxon>
        <taxon>Alcaligenaceae</taxon>
        <taxon>Bordetella</taxon>
    </lineage>
</organism>
<accession>A0A261VQU9</accession>
<dbReference type="Pfam" id="PF07237">
    <property type="entry name" value="DUF1428"/>
    <property type="match status" value="1"/>
</dbReference>
<keyword evidence="2" id="KW-1185">Reference proteome</keyword>
<comment type="caution">
    <text evidence="1">The sequence shown here is derived from an EMBL/GenBank/DDBJ whole genome shotgun (WGS) entry which is preliminary data.</text>
</comment>
<proteinExistence type="predicted"/>
<dbReference type="Proteomes" id="UP000215633">
    <property type="component" value="Unassembled WGS sequence"/>
</dbReference>
<evidence type="ECO:0000313" key="2">
    <source>
        <dbReference type="Proteomes" id="UP000215633"/>
    </source>
</evidence>